<name>A0ABD5RCE7_9EURY</name>
<gene>
    <name evidence="3" type="ORF">ACFPJ5_12280</name>
</gene>
<dbReference type="Proteomes" id="UP001596201">
    <property type="component" value="Unassembled WGS sequence"/>
</dbReference>
<feature type="compositionally biased region" description="Acidic residues" evidence="2">
    <location>
        <begin position="1"/>
        <end position="16"/>
    </location>
</feature>
<dbReference type="InterPro" id="IPR014748">
    <property type="entry name" value="Enoyl-CoA_hydra_C"/>
</dbReference>
<evidence type="ECO:0000256" key="1">
    <source>
        <dbReference type="RuleBase" id="RU003707"/>
    </source>
</evidence>
<dbReference type="EMBL" id="JBHSKX010000002">
    <property type="protein sequence ID" value="MFC5367711.1"/>
    <property type="molecule type" value="Genomic_DNA"/>
</dbReference>
<dbReference type="CDD" id="cd06558">
    <property type="entry name" value="crotonase-like"/>
    <property type="match status" value="1"/>
</dbReference>
<keyword evidence="4" id="KW-1185">Reference proteome</keyword>
<dbReference type="RefSeq" id="WP_227229957.1">
    <property type="nucleotide sequence ID" value="NZ_JAJCVJ010000002.1"/>
</dbReference>
<accession>A0ABD5RCE7</accession>
<dbReference type="PANTHER" id="PTHR43459">
    <property type="entry name" value="ENOYL-COA HYDRATASE"/>
    <property type="match status" value="1"/>
</dbReference>
<dbReference type="InterPro" id="IPR001753">
    <property type="entry name" value="Enoyl-CoA_hydra/iso"/>
</dbReference>
<sequence>MADSDEQSTDAGDDATEPPATEEYGDGAVLLDRDPDAGVVTLTLNRPDMRNALTADVAAGLIDALDDLEGGDTRCVVVRGAGGAFCAGGDVNAMMELQSGDWSLDDAVRHVTQNTGRSVQRLAECEFPTVALLDGPAFGAGANLAIACDLQLMSRDAKMAFGFRRVGLAVDSGTSYLLPRIVGDNVAKELVFTGESVEPDRAKELGLVNHVYDAESFDAEAREVIDRIAEGPTAALRTSKRLLREGPESSLEAAVANEAFAQAAMFETDDHTEGVYAFMEKRSPEFSGE</sequence>
<feature type="region of interest" description="Disordered" evidence="2">
    <location>
        <begin position="1"/>
        <end position="26"/>
    </location>
</feature>
<dbReference type="AlphaFoldDB" id="A0ABD5RCE7"/>
<dbReference type="PROSITE" id="PS00166">
    <property type="entry name" value="ENOYL_COA_HYDRATASE"/>
    <property type="match status" value="1"/>
</dbReference>
<dbReference type="Gene3D" id="1.10.12.10">
    <property type="entry name" value="Lyase 2-enoyl-coa Hydratase, Chain A, domain 2"/>
    <property type="match status" value="1"/>
</dbReference>
<comment type="similarity">
    <text evidence="1">Belongs to the enoyl-CoA hydratase/isomerase family.</text>
</comment>
<proteinExistence type="inferred from homology"/>
<comment type="caution">
    <text evidence="3">The sequence shown here is derived from an EMBL/GenBank/DDBJ whole genome shotgun (WGS) entry which is preliminary data.</text>
</comment>
<dbReference type="InterPro" id="IPR018376">
    <property type="entry name" value="Enoyl-CoA_hyd/isom_CS"/>
</dbReference>
<protein>
    <submittedName>
        <fullName evidence="3">Enoyl-CoA hydratase/isomerase family protein</fullName>
    </submittedName>
</protein>
<evidence type="ECO:0000256" key="2">
    <source>
        <dbReference type="SAM" id="MobiDB-lite"/>
    </source>
</evidence>
<evidence type="ECO:0000313" key="4">
    <source>
        <dbReference type="Proteomes" id="UP001596201"/>
    </source>
</evidence>
<dbReference type="InterPro" id="IPR029045">
    <property type="entry name" value="ClpP/crotonase-like_dom_sf"/>
</dbReference>
<evidence type="ECO:0000313" key="3">
    <source>
        <dbReference type="EMBL" id="MFC5367711.1"/>
    </source>
</evidence>
<dbReference type="PANTHER" id="PTHR43459:SF1">
    <property type="entry name" value="EG:BACN32G11.4 PROTEIN"/>
    <property type="match status" value="1"/>
</dbReference>
<dbReference type="Gene3D" id="3.90.226.10">
    <property type="entry name" value="2-enoyl-CoA Hydratase, Chain A, domain 1"/>
    <property type="match status" value="1"/>
</dbReference>
<dbReference type="Pfam" id="PF00378">
    <property type="entry name" value="ECH_1"/>
    <property type="match status" value="1"/>
</dbReference>
<dbReference type="SUPFAM" id="SSF52096">
    <property type="entry name" value="ClpP/crotonase"/>
    <property type="match status" value="1"/>
</dbReference>
<reference evidence="3 4" key="1">
    <citation type="journal article" date="2019" name="Int. J. Syst. Evol. Microbiol.">
        <title>The Global Catalogue of Microorganisms (GCM) 10K type strain sequencing project: providing services to taxonomists for standard genome sequencing and annotation.</title>
        <authorList>
            <consortium name="The Broad Institute Genomics Platform"/>
            <consortium name="The Broad Institute Genome Sequencing Center for Infectious Disease"/>
            <person name="Wu L."/>
            <person name="Ma J."/>
        </authorList>
    </citation>
    <scope>NUCLEOTIDE SEQUENCE [LARGE SCALE GENOMIC DNA]</scope>
    <source>
        <strain evidence="3 4">CGMCC 1.12237</strain>
    </source>
</reference>
<organism evidence="3 4">
    <name type="scientific">Salinirubrum litoreum</name>
    <dbReference type="NCBI Taxonomy" id="1126234"/>
    <lineage>
        <taxon>Archaea</taxon>
        <taxon>Methanobacteriati</taxon>
        <taxon>Methanobacteriota</taxon>
        <taxon>Stenosarchaea group</taxon>
        <taxon>Halobacteria</taxon>
        <taxon>Halobacteriales</taxon>
        <taxon>Haloferacaceae</taxon>
        <taxon>Salinirubrum</taxon>
    </lineage>
</organism>